<keyword evidence="1" id="KW-0378">Hydrolase</keyword>
<dbReference type="STRING" id="1526571.AT746_10420"/>
<gene>
    <name evidence="3" type="ORF">AT746_10420</name>
</gene>
<dbReference type="PANTHER" id="PTHR46118">
    <property type="entry name" value="PROTEIN ABHD11"/>
    <property type="match status" value="1"/>
</dbReference>
<dbReference type="EMBL" id="CP013650">
    <property type="protein sequence ID" value="ALS98641.1"/>
    <property type="molecule type" value="Genomic_DNA"/>
</dbReference>
<sequence length="254" mass="28479">MSLNYQTTGEGEAVILLHGLFGSLENLNSIKRALETDYQVVSVDLPDHGDSPHSQHFSYQQYADSVLTLMDELKLDKAIVLGHSMGGKVAMTLALQHPDRVSKLIVADIAPVTYPDRHSGIIEALKSVDLSGLQNRTEADKQLAKNIDEQGIRQFLLKGLQKSDAGWGWRFNLSLLENDYADITDWPDTSKSYQGPVLFIKGGRSDYLQAEHKPRIARLFPHSQGHIIQDVGHWLHAEKPQQFNQVVADFLRQD</sequence>
<dbReference type="OrthoDB" id="9808398at2"/>
<dbReference type="Gene3D" id="3.40.50.1820">
    <property type="entry name" value="alpha/beta hydrolase"/>
    <property type="match status" value="1"/>
</dbReference>
<dbReference type="InterPro" id="IPR029058">
    <property type="entry name" value="AB_hydrolase_fold"/>
</dbReference>
<feature type="domain" description="AB hydrolase-1" evidence="2">
    <location>
        <begin position="13"/>
        <end position="240"/>
    </location>
</feature>
<dbReference type="InterPro" id="IPR000639">
    <property type="entry name" value="Epox_hydrolase-like"/>
</dbReference>
<evidence type="ECO:0000259" key="2">
    <source>
        <dbReference type="Pfam" id="PF00561"/>
    </source>
</evidence>
<dbReference type="KEGG" id="lal:AT746_10420"/>
<dbReference type="InterPro" id="IPR000073">
    <property type="entry name" value="AB_hydrolase_1"/>
</dbReference>
<dbReference type="RefSeq" id="WP_062480051.1">
    <property type="nucleotide sequence ID" value="NZ_CP013650.1"/>
</dbReference>
<evidence type="ECO:0000313" key="4">
    <source>
        <dbReference type="Proteomes" id="UP000068447"/>
    </source>
</evidence>
<reference evidence="3 4" key="1">
    <citation type="submission" date="2015-12" db="EMBL/GenBank/DDBJ databases">
        <title>Complete genome of Lacimicrobium alkaliphilum KCTC 32984.</title>
        <authorList>
            <person name="Kim S.-G."/>
            <person name="Lee Y.-J."/>
        </authorList>
    </citation>
    <scope>NUCLEOTIDE SEQUENCE [LARGE SCALE GENOMIC DNA]</scope>
    <source>
        <strain evidence="3 4">YelD216</strain>
    </source>
</reference>
<dbReference type="Pfam" id="PF00561">
    <property type="entry name" value="Abhydrolase_1"/>
    <property type="match status" value="1"/>
</dbReference>
<keyword evidence="4" id="KW-1185">Reference proteome</keyword>
<dbReference type="PRINTS" id="PR00412">
    <property type="entry name" value="EPOXHYDRLASE"/>
</dbReference>
<evidence type="ECO:0000313" key="3">
    <source>
        <dbReference type="EMBL" id="ALS98641.1"/>
    </source>
</evidence>
<dbReference type="SUPFAM" id="SSF53474">
    <property type="entry name" value="alpha/beta-Hydrolases"/>
    <property type="match status" value="1"/>
</dbReference>
<evidence type="ECO:0000256" key="1">
    <source>
        <dbReference type="ARBA" id="ARBA00022801"/>
    </source>
</evidence>
<protein>
    <recommendedName>
        <fullName evidence="2">AB hydrolase-1 domain-containing protein</fullName>
    </recommendedName>
</protein>
<organism evidence="3 4">
    <name type="scientific">Lacimicrobium alkaliphilum</name>
    <dbReference type="NCBI Taxonomy" id="1526571"/>
    <lineage>
        <taxon>Bacteria</taxon>
        <taxon>Pseudomonadati</taxon>
        <taxon>Pseudomonadota</taxon>
        <taxon>Gammaproteobacteria</taxon>
        <taxon>Alteromonadales</taxon>
        <taxon>Alteromonadaceae</taxon>
        <taxon>Lacimicrobium</taxon>
    </lineage>
</organism>
<dbReference type="PANTHER" id="PTHR46118:SF4">
    <property type="entry name" value="PROTEIN ABHD11"/>
    <property type="match status" value="1"/>
</dbReference>
<accession>A0A0U3AIU3</accession>
<name>A0A0U3AIU3_9ALTE</name>
<dbReference type="GO" id="GO:0016787">
    <property type="term" value="F:hydrolase activity"/>
    <property type="evidence" value="ECO:0007669"/>
    <property type="project" value="UniProtKB-KW"/>
</dbReference>
<dbReference type="Proteomes" id="UP000068447">
    <property type="component" value="Chromosome"/>
</dbReference>
<proteinExistence type="predicted"/>
<dbReference type="AlphaFoldDB" id="A0A0U3AIU3"/>
<dbReference type="PRINTS" id="PR00111">
    <property type="entry name" value="ABHYDROLASE"/>
</dbReference>